<dbReference type="AlphaFoldDB" id="A0A4P6HM94"/>
<feature type="transmembrane region" description="Helical" evidence="6">
    <location>
        <begin position="79"/>
        <end position="97"/>
    </location>
</feature>
<name>A0A4P6HM94_9BACT</name>
<feature type="transmembrane region" description="Helical" evidence="6">
    <location>
        <begin position="149"/>
        <end position="168"/>
    </location>
</feature>
<feature type="transmembrane region" description="Helical" evidence="6">
    <location>
        <begin position="7"/>
        <end position="26"/>
    </location>
</feature>
<evidence type="ECO:0000256" key="1">
    <source>
        <dbReference type="ARBA" id="ARBA00004651"/>
    </source>
</evidence>
<dbReference type="PANTHER" id="PTHR33545:SF5">
    <property type="entry name" value="UPF0750 MEMBRANE PROTEIN YITT"/>
    <property type="match status" value="1"/>
</dbReference>
<comment type="subcellular location">
    <subcellularLocation>
        <location evidence="1">Cell membrane</location>
        <topology evidence="1">Multi-pass membrane protein</topology>
    </subcellularLocation>
</comment>
<evidence type="ECO:0000259" key="7">
    <source>
        <dbReference type="Pfam" id="PF10035"/>
    </source>
</evidence>
<protein>
    <submittedName>
        <fullName evidence="8">YitT family protein</fullName>
    </submittedName>
</protein>
<dbReference type="EMBL" id="CP026538">
    <property type="protein sequence ID" value="QAZ68301.1"/>
    <property type="molecule type" value="Genomic_DNA"/>
</dbReference>
<dbReference type="PANTHER" id="PTHR33545">
    <property type="entry name" value="UPF0750 MEMBRANE PROTEIN YITT-RELATED"/>
    <property type="match status" value="1"/>
</dbReference>
<dbReference type="PIRSF" id="PIRSF006483">
    <property type="entry name" value="Membrane_protein_YitT"/>
    <property type="match status" value="1"/>
</dbReference>
<keyword evidence="3 6" id="KW-0812">Transmembrane</keyword>
<dbReference type="Proteomes" id="UP000293296">
    <property type="component" value="Chromosome"/>
</dbReference>
<dbReference type="RefSeq" id="WP_129353665.1">
    <property type="nucleotide sequence ID" value="NZ_CP026538.1"/>
</dbReference>
<evidence type="ECO:0000313" key="8">
    <source>
        <dbReference type="EMBL" id="QAZ68301.1"/>
    </source>
</evidence>
<keyword evidence="2" id="KW-1003">Cell membrane</keyword>
<dbReference type="OrthoDB" id="5401948at2"/>
<dbReference type="Gene3D" id="3.30.70.120">
    <property type="match status" value="1"/>
</dbReference>
<keyword evidence="5 6" id="KW-0472">Membrane</keyword>
<accession>A0A4P6HM94</accession>
<dbReference type="Pfam" id="PF10035">
    <property type="entry name" value="DUF2179"/>
    <property type="match status" value="1"/>
</dbReference>
<dbReference type="InterPro" id="IPR051461">
    <property type="entry name" value="UPF0750_membrane"/>
</dbReference>
<evidence type="ECO:0000256" key="6">
    <source>
        <dbReference type="SAM" id="Phobius"/>
    </source>
</evidence>
<evidence type="ECO:0000256" key="4">
    <source>
        <dbReference type="ARBA" id="ARBA00022989"/>
    </source>
</evidence>
<evidence type="ECO:0000256" key="5">
    <source>
        <dbReference type="ARBA" id="ARBA00023136"/>
    </source>
</evidence>
<keyword evidence="4 6" id="KW-1133">Transmembrane helix</keyword>
<evidence type="ECO:0000313" key="9">
    <source>
        <dbReference type="Proteomes" id="UP000293296"/>
    </source>
</evidence>
<gene>
    <name evidence="8" type="ORF">C3Y92_14150</name>
</gene>
<dbReference type="KEGG" id="dcb:C3Y92_14150"/>
<evidence type="ECO:0000256" key="3">
    <source>
        <dbReference type="ARBA" id="ARBA00022692"/>
    </source>
</evidence>
<dbReference type="CDD" id="cd16380">
    <property type="entry name" value="YitT_C"/>
    <property type="match status" value="1"/>
</dbReference>
<dbReference type="Pfam" id="PF02588">
    <property type="entry name" value="YitT_membrane"/>
    <property type="match status" value="1"/>
</dbReference>
<keyword evidence="9" id="KW-1185">Reference proteome</keyword>
<dbReference type="InterPro" id="IPR003740">
    <property type="entry name" value="YitT"/>
</dbReference>
<sequence>MQRLTNNIFFNLAVLTFGAAVYSFGIKDIVVAKGLMSGGVSGVALLLFYLTGALGPGVYYFLLNLPLMVLGWVSLSRRFILYTVYGMGILSLFMQLLPERALIADPLLAAVFGGAVMGAGSGIMLRTLGSAGGTDILAIWLNQKYNLRIGQFNFVFNLAVFAAGMAFYDPTLALYSIILSYANSKVMDYVLALFNQRKMVFIISDKADAIARDIISSLKRGATFLHGAGAYTGKSKRVILTITNTVEIKRLEELVFSHDPNAFFVVENTFNVLGEGFSRRKVY</sequence>
<evidence type="ECO:0000256" key="2">
    <source>
        <dbReference type="ARBA" id="ARBA00022475"/>
    </source>
</evidence>
<dbReference type="GO" id="GO:0005886">
    <property type="term" value="C:plasma membrane"/>
    <property type="evidence" value="ECO:0007669"/>
    <property type="project" value="UniProtKB-SubCell"/>
</dbReference>
<feature type="transmembrane region" description="Helical" evidence="6">
    <location>
        <begin position="109"/>
        <end position="128"/>
    </location>
</feature>
<organism evidence="8 9">
    <name type="scientific">Solidesulfovibrio carbinolicus</name>
    <dbReference type="NCBI Taxonomy" id="296842"/>
    <lineage>
        <taxon>Bacteria</taxon>
        <taxon>Pseudomonadati</taxon>
        <taxon>Thermodesulfobacteriota</taxon>
        <taxon>Desulfovibrionia</taxon>
        <taxon>Desulfovibrionales</taxon>
        <taxon>Desulfovibrionaceae</taxon>
        <taxon>Solidesulfovibrio</taxon>
    </lineage>
</organism>
<dbReference type="InterPro" id="IPR019264">
    <property type="entry name" value="DUF2179"/>
</dbReference>
<feature type="transmembrane region" description="Helical" evidence="6">
    <location>
        <begin position="174"/>
        <end position="194"/>
    </location>
</feature>
<dbReference type="InterPro" id="IPR015867">
    <property type="entry name" value="N-reg_PII/ATP_PRibTrfase_C"/>
</dbReference>
<proteinExistence type="predicted"/>
<feature type="domain" description="DUF2179" evidence="7">
    <location>
        <begin position="220"/>
        <end position="274"/>
    </location>
</feature>
<feature type="transmembrane region" description="Helical" evidence="6">
    <location>
        <begin position="46"/>
        <end position="67"/>
    </location>
</feature>
<reference evidence="8 9" key="1">
    <citation type="submission" date="2018-02" db="EMBL/GenBank/DDBJ databases">
        <title>Genome sequence of Desulfovibrio carbinolicus DSM 3852.</title>
        <authorList>
            <person name="Wilbanks E."/>
            <person name="Skennerton C.T."/>
            <person name="Orphan V.J."/>
        </authorList>
    </citation>
    <scope>NUCLEOTIDE SEQUENCE [LARGE SCALE GENOMIC DNA]</scope>
    <source>
        <strain evidence="8 9">DSM 3852</strain>
    </source>
</reference>